<gene>
    <name evidence="1" type="ORF">E1301_Tti017258</name>
</gene>
<accession>A0A5A9N5X7</accession>
<name>A0A5A9N5X7_9TELE</name>
<proteinExistence type="predicted"/>
<organism evidence="1 2">
    <name type="scientific">Triplophysa tibetana</name>
    <dbReference type="NCBI Taxonomy" id="1572043"/>
    <lineage>
        <taxon>Eukaryota</taxon>
        <taxon>Metazoa</taxon>
        <taxon>Chordata</taxon>
        <taxon>Craniata</taxon>
        <taxon>Vertebrata</taxon>
        <taxon>Euteleostomi</taxon>
        <taxon>Actinopterygii</taxon>
        <taxon>Neopterygii</taxon>
        <taxon>Teleostei</taxon>
        <taxon>Ostariophysi</taxon>
        <taxon>Cypriniformes</taxon>
        <taxon>Nemacheilidae</taxon>
        <taxon>Triplophysa</taxon>
    </lineage>
</organism>
<protein>
    <submittedName>
        <fullName evidence="1">Uncharacterized protein</fullName>
    </submittedName>
</protein>
<dbReference type="Proteomes" id="UP000324632">
    <property type="component" value="Chromosome 22"/>
</dbReference>
<evidence type="ECO:0000313" key="1">
    <source>
        <dbReference type="EMBL" id="KAA0704555.1"/>
    </source>
</evidence>
<sequence>MGSADDQHLQNSLGIWPDSSAFVTVRDTGGWRLTGALAFWCSLLQEHSPMVNQGSLRITLHAAARFHLRAYVFLSLAFWDRKACWSLAPLALVSVLLRALGATCFKAELFVVIRRLYGLEGLGRGIRQALLQVLCGKQKMSSIVFSLVLRRSGLHRFSKMDGECVKELTPQHLLGGRPSIPPVTCDSSPRLWLFIVCFSFLLTSSLPFQQRTKLKPQVLYLHLRDSEMLNGNRDKKYSSVFVGQTRIDRYSSAVRSLTRILLRKWNSGGICASANRSYKTTRFLCLGEGQRWIK</sequence>
<evidence type="ECO:0000313" key="2">
    <source>
        <dbReference type="Proteomes" id="UP000324632"/>
    </source>
</evidence>
<reference evidence="1 2" key="1">
    <citation type="journal article" date="2019" name="Mol. Ecol. Resour.">
        <title>Chromosome-level genome assembly of Triplophysa tibetana, a fish adapted to the harsh high-altitude environment of the Tibetan Plateau.</title>
        <authorList>
            <person name="Yang X."/>
            <person name="Liu H."/>
            <person name="Ma Z."/>
            <person name="Zou Y."/>
            <person name="Zou M."/>
            <person name="Mao Y."/>
            <person name="Li X."/>
            <person name="Wang H."/>
            <person name="Chen T."/>
            <person name="Wang W."/>
            <person name="Yang R."/>
        </authorList>
    </citation>
    <scope>NUCLEOTIDE SEQUENCE [LARGE SCALE GENOMIC DNA]</scope>
    <source>
        <strain evidence="1">TTIB1903HZAU</strain>
        <tissue evidence="1">Muscle</tissue>
    </source>
</reference>
<dbReference type="AlphaFoldDB" id="A0A5A9N5X7"/>
<dbReference type="EMBL" id="SOYY01000022">
    <property type="protein sequence ID" value="KAA0704555.1"/>
    <property type="molecule type" value="Genomic_DNA"/>
</dbReference>
<comment type="caution">
    <text evidence="1">The sequence shown here is derived from an EMBL/GenBank/DDBJ whole genome shotgun (WGS) entry which is preliminary data.</text>
</comment>
<keyword evidence="2" id="KW-1185">Reference proteome</keyword>